<dbReference type="InterPro" id="IPR017452">
    <property type="entry name" value="GPCR_Rhodpsn_7TM"/>
</dbReference>
<evidence type="ECO:0000256" key="7">
    <source>
        <dbReference type="ARBA" id="ARBA00023224"/>
    </source>
</evidence>
<dbReference type="GO" id="GO:0004930">
    <property type="term" value="F:G protein-coupled receptor activity"/>
    <property type="evidence" value="ECO:0007669"/>
    <property type="project" value="UniProtKB-KW"/>
</dbReference>
<dbReference type="SUPFAM" id="SSF81321">
    <property type="entry name" value="Family A G protein-coupled receptor-like"/>
    <property type="match status" value="1"/>
</dbReference>
<dbReference type="PROSITE" id="PS00238">
    <property type="entry name" value="OPSIN"/>
    <property type="match status" value="1"/>
</dbReference>
<feature type="domain" description="G-protein coupled receptors family 1 profile" evidence="9">
    <location>
        <begin position="1"/>
        <end position="112"/>
    </location>
</feature>
<sequence>MWREPLHSGCTLDYSQADGNFISFVLPMAFFNFVVPVFIMVTSYSAVERKFKRTGHKFRTSLPVLCLVICWAPYAALCLFACVHNPLVIPAKFRMIPAVLAKTSPTVNAFLYSLGGGAGQGFRGSAWTLLTGAPKQPQTPGHGKDK</sequence>
<keyword evidence="3 8" id="KW-1133">Transmembrane helix</keyword>
<organism evidence="10 11">
    <name type="scientific">Petromyzon marinus</name>
    <name type="common">Sea lamprey</name>
    <dbReference type="NCBI Taxonomy" id="7757"/>
    <lineage>
        <taxon>Eukaryota</taxon>
        <taxon>Metazoa</taxon>
        <taxon>Chordata</taxon>
        <taxon>Craniata</taxon>
        <taxon>Vertebrata</taxon>
        <taxon>Cyclostomata</taxon>
        <taxon>Hyperoartia</taxon>
        <taxon>Petromyzontiformes</taxon>
        <taxon>Petromyzontidae</taxon>
        <taxon>Petromyzon</taxon>
    </lineage>
</organism>
<evidence type="ECO:0000313" key="11">
    <source>
        <dbReference type="RefSeq" id="XP_032800776.1"/>
    </source>
</evidence>
<evidence type="ECO:0000256" key="4">
    <source>
        <dbReference type="ARBA" id="ARBA00023040"/>
    </source>
</evidence>
<dbReference type="GO" id="GO:0016020">
    <property type="term" value="C:membrane"/>
    <property type="evidence" value="ECO:0007669"/>
    <property type="project" value="UniProtKB-SubCell"/>
</dbReference>
<dbReference type="InterPro" id="IPR050125">
    <property type="entry name" value="GPCR_opsins"/>
</dbReference>
<comment type="subcellular location">
    <subcellularLocation>
        <location evidence="1">Membrane</location>
        <topology evidence="1">Multi-pass membrane protein</topology>
    </subcellularLocation>
</comment>
<evidence type="ECO:0000256" key="1">
    <source>
        <dbReference type="ARBA" id="ARBA00004141"/>
    </source>
</evidence>
<evidence type="ECO:0000256" key="5">
    <source>
        <dbReference type="ARBA" id="ARBA00023136"/>
    </source>
</evidence>
<dbReference type="RefSeq" id="XP_032800776.1">
    <property type="nucleotide sequence ID" value="XM_032944885.1"/>
</dbReference>
<dbReference type="KEGG" id="pmrn:116937783"/>
<gene>
    <name evidence="11" type="primary">LOC116937783</name>
</gene>
<keyword evidence="10" id="KW-1185">Reference proteome</keyword>
<dbReference type="Proteomes" id="UP001318040">
    <property type="component" value="Unplaced"/>
</dbReference>
<keyword evidence="5 8" id="KW-0472">Membrane</keyword>
<evidence type="ECO:0000256" key="6">
    <source>
        <dbReference type="ARBA" id="ARBA00023170"/>
    </source>
</evidence>
<keyword evidence="4" id="KW-0297">G-protein coupled receptor</keyword>
<keyword evidence="2 8" id="KW-0812">Transmembrane</keyword>
<protein>
    <submittedName>
        <fullName evidence="11">RPE-retinal G protein-coupled receptor-like</fullName>
    </submittedName>
</protein>
<accession>A0AAJ7SLC1</accession>
<dbReference type="AlphaFoldDB" id="A0AAJ7SLC1"/>
<name>A0AAJ7SLC1_PETMA</name>
<keyword evidence="6" id="KW-0675">Receptor</keyword>
<feature type="transmembrane region" description="Helical" evidence="8">
    <location>
        <begin position="62"/>
        <end position="87"/>
    </location>
</feature>
<dbReference type="PANTHER" id="PTHR24240">
    <property type="entry name" value="OPSIN"/>
    <property type="match status" value="1"/>
</dbReference>
<reference evidence="11" key="1">
    <citation type="submission" date="2025-08" db="UniProtKB">
        <authorList>
            <consortium name="RefSeq"/>
        </authorList>
    </citation>
    <scope>IDENTIFICATION</scope>
    <source>
        <tissue evidence="11">Sperm</tissue>
    </source>
</reference>
<dbReference type="InterPro" id="IPR027430">
    <property type="entry name" value="Retinal_BS"/>
</dbReference>
<proteinExistence type="predicted"/>
<dbReference type="PROSITE" id="PS50262">
    <property type="entry name" value="G_PROTEIN_RECEP_F1_2"/>
    <property type="match status" value="1"/>
</dbReference>
<evidence type="ECO:0000256" key="3">
    <source>
        <dbReference type="ARBA" id="ARBA00022989"/>
    </source>
</evidence>
<evidence type="ECO:0000259" key="9">
    <source>
        <dbReference type="PROSITE" id="PS50262"/>
    </source>
</evidence>
<evidence type="ECO:0000256" key="2">
    <source>
        <dbReference type="ARBA" id="ARBA00022692"/>
    </source>
</evidence>
<keyword evidence="7" id="KW-0807">Transducer</keyword>
<evidence type="ECO:0000313" key="10">
    <source>
        <dbReference type="Proteomes" id="UP001318040"/>
    </source>
</evidence>
<dbReference type="Gene3D" id="1.20.1070.10">
    <property type="entry name" value="Rhodopsin 7-helix transmembrane proteins"/>
    <property type="match status" value="1"/>
</dbReference>
<evidence type="ECO:0000256" key="8">
    <source>
        <dbReference type="SAM" id="Phobius"/>
    </source>
</evidence>
<feature type="transmembrane region" description="Helical" evidence="8">
    <location>
        <begin position="20"/>
        <end position="41"/>
    </location>
</feature>